<dbReference type="SUPFAM" id="SSF82171">
    <property type="entry name" value="DPP6 N-terminal domain-like"/>
    <property type="match status" value="1"/>
</dbReference>
<reference evidence="2" key="1">
    <citation type="submission" date="2018-02" db="EMBL/GenBank/DDBJ databases">
        <authorList>
            <person name="Vasarhelyi B.M."/>
            <person name="Deshmukh S."/>
            <person name="Balint B."/>
            <person name="Kukolya J."/>
        </authorList>
    </citation>
    <scope>NUCLEOTIDE SEQUENCE</scope>
    <source>
        <strain evidence="2">KB22</strain>
    </source>
</reference>
<dbReference type="Proteomes" id="UP000616201">
    <property type="component" value="Unassembled WGS sequence"/>
</dbReference>
<name>A0A928UXK3_9SPHI</name>
<proteinExistence type="predicted"/>
<keyword evidence="1" id="KW-0732">Signal</keyword>
<comment type="caution">
    <text evidence="2">The sequence shown here is derived from an EMBL/GenBank/DDBJ whole genome shotgun (WGS) entry which is preliminary data.</text>
</comment>
<evidence type="ECO:0000313" key="3">
    <source>
        <dbReference type="Proteomes" id="UP000616201"/>
    </source>
</evidence>
<accession>A0A928UXK3</accession>
<organism evidence="2 3">
    <name type="scientific">Sphingobacterium hungaricum</name>
    <dbReference type="NCBI Taxonomy" id="2082723"/>
    <lineage>
        <taxon>Bacteria</taxon>
        <taxon>Pseudomonadati</taxon>
        <taxon>Bacteroidota</taxon>
        <taxon>Sphingobacteriia</taxon>
        <taxon>Sphingobacteriales</taxon>
        <taxon>Sphingobacteriaceae</taxon>
        <taxon>Sphingobacterium</taxon>
    </lineage>
</organism>
<evidence type="ECO:0000256" key="1">
    <source>
        <dbReference type="SAM" id="SignalP"/>
    </source>
</evidence>
<keyword evidence="3" id="KW-1185">Reference proteome</keyword>
<evidence type="ECO:0000313" key="2">
    <source>
        <dbReference type="EMBL" id="MBE8715075.1"/>
    </source>
</evidence>
<feature type="chain" id="PRO_5037207368" description="Integral membrane protein" evidence="1">
    <location>
        <begin position="24"/>
        <end position="291"/>
    </location>
</feature>
<dbReference type="EMBL" id="PRDK01000009">
    <property type="protein sequence ID" value="MBE8715075.1"/>
    <property type="molecule type" value="Genomic_DNA"/>
</dbReference>
<evidence type="ECO:0008006" key="4">
    <source>
        <dbReference type="Google" id="ProtNLM"/>
    </source>
</evidence>
<gene>
    <name evidence="2" type="ORF">C4F49_15430</name>
</gene>
<feature type="signal peptide" evidence="1">
    <location>
        <begin position="1"/>
        <end position="23"/>
    </location>
</feature>
<protein>
    <recommendedName>
        <fullName evidence="4">Integral membrane protein</fullName>
    </recommendedName>
</protein>
<dbReference type="RefSeq" id="WP_196936927.1">
    <property type="nucleotide sequence ID" value="NZ_MU158698.1"/>
</dbReference>
<sequence>MKISKILFYILCLLIICYQSVNAQELDVKRSSLGKLSAPALNEVSGMVASRENPESFWVHNDSGDEARFFLIDKQANLKATYYLDSIEAVDFEDIAWLQMDQTNYLLLTDIGDNRAVRNEIKLYLIKEPKPDSADSIYHIPSEEIRTIVLNYPDKARDAEAIFVDPVDQSVFIISKRDFKSALYQVNPFTAVKKDYYVLKKLGEFPFSFVTAADISPDGSEILLKNLVNIYSYKREKQQPVQRILSKNYVSIPYSPEPQGESITFDLNGKDFYTVSERPFGLDAYLYLYKR</sequence>
<dbReference type="AlphaFoldDB" id="A0A928UXK3"/>